<dbReference type="PROSITE" id="PS00028">
    <property type="entry name" value="ZINC_FINGER_C2H2_1"/>
    <property type="match status" value="6"/>
</dbReference>
<dbReference type="SUPFAM" id="SSF57667">
    <property type="entry name" value="beta-beta-alpha zinc fingers"/>
    <property type="match status" value="3"/>
</dbReference>
<dbReference type="InterPro" id="IPR013087">
    <property type="entry name" value="Znf_C2H2_type"/>
</dbReference>
<proteinExistence type="inferred from homology"/>
<reference evidence="14" key="1">
    <citation type="submission" date="2025-08" db="UniProtKB">
        <authorList>
            <consortium name="Ensembl"/>
        </authorList>
    </citation>
    <scope>IDENTIFICATION</scope>
</reference>
<comment type="subcellular location">
    <subcellularLocation>
        <location evidence="1">Nucleus</location>
    </subcellularLocation>
</comment>
<evidence type="ECO:0000256" key="9">
    <source>
        <dbReference type="ARBA" id="ARBA00023163"/>
    </source>
</evidence>
<evidence type="ECO:0000256" key="2">
    <source>
        <dbReference type="ARBA" id="ARBA00006991"/>
    </source>
</evidence>
<name>A0A8C7D5L1_ONCKI</name>
<keyword evidence="7" id="KW-0805">Transcription regulation</keyword>
<gene>
    <name evidence="14" type="primary">LOC109884779</name>
</gene>
<dbReference type="Pfam" id="PF00096">
    <property type="entry name" value="zf-C2H2"/>
    <property type="match status" value="2"/>
</dbReference>
<feature type="domain" description="C2H2-type" evidence="13">
    <location>
        <begin position="532"/>
        <end position="559"/>
    </location>
</feature>
<feature type="compositionally biased region" description="Gly residues" evidence="12">
    <location>
        <begin position="742"/>
        <end position="758"/>
    </location>
</feature>
<feature type="region of interest" description="Disordered" evidence="12">
    <location>
        <begin position="636"/>
        <end position="679"/>
    </location>
</feature>
<dbReference type="SMART" id="SM00355">
    <property type="entry name" value="ZnF_C2H2"/>
    <property type="match status" value="6"/>
</dbReference>
<reference evidence="14" key="2">
    <citation type="submission" date="2025-09" db="UniProtKB">
        <authorList>
            <consortium name="Ensembl"/>
        </authorList>
    </citation>
    <scope>IDENTIFICATION</scope>
</reference>
<feature type="compositionally biased region" description="Basic and acidic residues" evidence="12">
    <location>
        <begin position="215"/>
        <end position="227"/>
    </location>
</feature>
<feature type="compositionally biased region" description="Low complexity" evidence="12">
    <location>
        <begin position="400"/>
        <end position="411"/>
    </location>
</feature>
<feature type="domain" description="C2H2-type" evidence="13">
    <location>
        <begin position="471"/>
        <end position="498"/>
    </location>
</feature>
<keyword evidence="3" id="KW-0479">Metal-binding</keyword>
<keyword evidence="9" id="KW-0804">Transcription</keyword>
<evidence type="ECO:0000259" key="13">
    <source>
        <dbReference type="PROSITE" id="PS50157"/>
    </source>
</evidence>
<evidence type="ECO:0000256" key="12">
    <source>
        <dbReference type="SAM" id="MobiDB-lite"/>
    </source>
</evidence>
<dbReference type="PROSITE" id="PS50157">
    <property type="entry name" value="ZINC_FINGER_C2H2_2"/>
    <property type="match status" value="6"/>
</dbReference>
<feature type="compositionally biased region" description="Acidic residues" evidence="12">
    <location>
        <begin position="174"/>
        <end position="187"/>
    </location>
</feature>
<dbReference type="KEGG" id="oki:109884779"/>
<keyword evidence="15" id="KW-1185">Reference proteome</keyword>
<dbReference type="PANTHER" id="PTHR16515:SF66">
    <property type="entry name" value="C2H2-TYPE DOMAIN-CONTAINING PROTEIN"/>
    <property type="match status" value="1"/>
</dbReference>
<evidence type="ECO:0000256" key="3">
    <source>
        <dbReference type="ARBA" id="ARBA00022723"/>
    </source>
</evidence>
<evidence type="ECO:0000256" key="8">
    <source>
        <dbReference type="ARBA" id="ARBA00023125"/>
    </source>
</evidence>
<dbReference type="GO" id="GO:0010468">
    <property type="term" value="P:regulation of gene expression"/>
    <property type="evidence" value="ECO:0007669"/>
    <property type="project" value="TreeGrafter"/>
</dbReference>
<dbReference type="GO" id="GO:0003677">
    <property type="term" value="F:DNA binding"/>
    <property type="evidence" value="ECO:0007669"/>
    <property type="project" value="UniProtKB-KW"/>
</dbReference>
<evidence type="ECO:0000256" key="5">
    <source>
        <dbReference type="ARBA" id="ARBA00022771"/>
    </source>
</evidence>
<evidence type="ECO:0000256" key="1">
    <source>
        <dbReference type="ARBA" id="ARBA00004123"/>
    </source>
</evidence>
<keyword evidence="8" id="KW-0238">DNA-binding</keyword>
<evidence type="ECO:0000256" key="10">
    <source>
        <dbReference type="ARBA" id="ARBA00023242"/>
    </source>
</evidence>
<sequence>MANNNIIFTPFLPLKKKPDRDSEWRKLKDKSRNRINIGEAFTRWRNLKEGKSMPTDAEVALFLLDRLAAPPPQPAAPPPSPEDIIVNIDCLLQLFQRCEKCRRESVIQTQGDRTCLSVTQHCQSCNHRRTWASNASTVQTMHRGNGDEPQNIQVDMQVAQPSEDTDGALPSENQDGDLPSEDRDEALDLTGSLEMEVTVDQPPRPGGSGMSLVRGKNEGNKGTEERKKVTKVVLDSEMDCARSQEDNGLSSQQNEEGEERKGKFLGGEQQENGAEQRASIEVTIYSIEPEDSESPTSQIDRGEKTEVAADGCEGEGDVCEMEGEETDEEDRQTESDSEFDPEAEEEGLRESDSEFDPEEEKPTSSRGRGRGERGRGKGRSRGRQLQQAAGETGLDESAEVSDGSPSSSPQRDQQDQESFSGAAGELDSGDLVSIRQKFKYSKKHHMVLCPECGVLYTTRLKHHKCEHKFMVRCPDCGQGCASELGLKQHRRLHRQDLKFPCKFCLQSFRTRPDKLTHEKTHRFKRLKGHRCYSCSECPLSFDNILVRNRHLREHESKRHICHTCYKEFNKGHLLERHALSHSDDKPFKCQVCQRAFAQLSQLKSHLRVHTGERPFQCQRCDKSFNHNVSLKNHVRRYHSPDSGLDPDGGTEVGGQGGRRETDVRTGQEGGEVRLRKPRQQVELTFMTEWEMWAGGEGAKRVEEKPRKRKSQCNDDPEEEEERQRESDSDFDPEVEKKMGSSKGRGLGRGGGRGSGGSH</sequence>
<dbReference type="GeneID" id="109884779"/>
<feature type="compositionally biased region" description="Basic and acidic residues" evidence="12">
    <location>
        <begin position="657"/>
        <end position="674"/>
    </location>
</feature>
<feature type="domain" description="C2H2-type" evidence="13">
    <location>
        <begin position="559"/>
        <end position="586"/>
    </location>
</feature>
<protein>
    <submittedName>
        <fullName evidence="14">Zinc finger and SCAN domain-containing protein 2</fullName>
    </submittedName>
</protein>
<evidence type="ECO:0000313" key="15">
    <source>
        <dbReference type="Proteomes" id="UP000694557"/>
    </source>
</evidence>
<dbReference type="RefSeq" id="XP_020332286.2">
    <property type="nucleotide sequence ID" value="XM_020476697.2"/>
</dbReference>
<dbReference type="GO" id="GO:0008270">
    <property type="term" value="F:zinc ion binding"/>
    <property type="evidence" value="ECO:0007669"/>
    <property type="project" value="UniProtKB-KW"/>
</dbReference>
<keyword evidence="5 11" id="KW-0863">Zinc-finger</keyword>
<feature type="domain" description="C2H2-type" evidence="13">
    <location>
        <begin position="587"/>
        <end position="614"/>
    </location>
</feature>
<feature type="region of interest" description="Disordered" evidence="12">
    <location>
        <begin position="162"/>
        <end position="426"/>
    </location>
</feature>
<dbReference type="PANTHER" id="PTHR16515">
    <property type="entry name" value="PR DOMAIN ZINC FINGER PROTEIN"/>
    <property type="match status" value="1"/>
</dbReference>
<dbReference type="InterPro" id="IPR036236">
    <property type="entry name" value="Znf_C2H2_sf"/>
</dbReference>
<feature type="domain" description="C2H2-type" evidence="13">
    <location>
        <begin position="615"/>
        <end position="643"/>
    </location>
</feature>
<dbReference type="Gene3D" id="3.30.160.60">
    <property type="entry name" value="Classic Zinc Finger"/>
    <property type="match status" value="4"/>
</dbReference>
<evidence type="ECO:0000313" key="14">
    <source>
        <dbReference type="Ensembl" id="ENSOKIP00005014634.1"/>
    </source>
</evidence>
<feature type="compositionally biased region" description="Basic and acidic residues" evidence="12">
    <location>
        <begin position="721"/>
        <end position="738"/>
    </location>
</feature>
<feature type="domain" description="C2H2-type" evidence="13">
    <location>
        <begin position="499"/>
        <end position="526"/>
    </location>
</feature>
<feature type="compositionally biased region" description="Acidic residues" evidence="12">
    <location>
        <begin position="312"/>
        <end position="345"/>
    </location>
</feature>
<comment type="similarity">
    <text evidence="2">Belongs to the krueppel C2H2-type zinc-finger protein family.</text>
</comment>
<dbReference type="GO" id="GO:0005634">
    <property type="term" value="C:nucleus"/>
    <property type="evidence" value="ECO:0007669"/>
    <property type="project" value="UniProtKB-SubCell"/>
</dbReference>
<organism evidence="14 15">
    <name type="scientific">Oncorhynchus kisutch</name>
    <name type="common">Coho salmon</name>
    <name type="synonym">Salmo kisutch</name>
    <dbReference type="NCBI Taxonomy" id="8019"/>
    <lineage>
        <taxon>Eukaryota</taxon>
        <taxon>Metazoa</taxon>
        <taxon>Chordata</taxon>
        <taxon>Craniata</taxon>
        <taxon>Vertebrata</taxon>
        <taxon>Euteleostomi</taxon>
        <taxon>Actinopterygii</taxon>
        <taxon>Neopterygii</taxon>
        <taxon>Teleostei</taxon>
        <taxon>Protacanthopterygii</taxon>
        <taxon>Salmoniformes</taxon>
        <taxon>Salmonidae</taxon>
        <taxon>Salmoninae</taxon>
        <taxon>Oncorhynchus</taxon>
    </lineage>
</organism>
<dbReference type="FunFam" id="3.30.160.60:FF:000931">
    <property type="entry name" value="zinc finger protein 697"/>
    <property type="match status" value="1"/>
</dbReference>
<keyword evidence="6" id="KW-0862">Zinc</keyword>
<accession>A0A8C7D5L1</accession>
<keyword evidence="10" id="KW-0539">Nucleus</keyword>
<dbReference type="AlphaFoldDB" id="A0A8C7D5L1"/>
<evidence type="ECO:0000256" key="11">
    <source>
        <dbReference type="PROSITE-ProRule" id="PRU00042"/>
    </source>
</evidence>
<evidence type="ECO:0000256" key="6">
    <source>
        <dbReference type="ARBA" id="ARBA00022833"/>
    </source>
</evidence>
<evidence type="ECO:0000256" key="4">
    <source>
        <dbReference type="ARBA" id="ARBA00022737"/>
    </source>
</evidence>
<keyword evidence="4" id="KW-0677">Repeat</keyword>
<dbReference type="Ensembl" id="ENSOKIT00005015582.1">
    <property type="protein sequence ID" value="ENSOKIP00005014634.1"/>
    <property type="gene ID" value="ENSOKIG00005006588.1"/>
</dbReference>
<dbReference type="InterPro" id="IPR050331">
    <property type="entry name" value="Zinc_finger"/>
</dbReference>
<dbReference type="FunFam" id="3.30.160.60:FF:002711">
    <property type="entry name" value="Zinc finger protein 16"/>
    <property type="match status" value="1"/>
</dbReference>
<dbReference type="Proteomes" id="UP000694557">
    <property type="component" value="Unassembled WGS sequence"/>
</dbReference>
<dbReference type="GeneTree" id="ENSGT00940000164868"/>
<evidence type="ECO:0000256" key="7">
    <source>
        <dbReference type="ARBA" id="ARBA00023015"/>
    </source>
</evidence>
<feature type="region of interest" description="Disordered" evidence="12">
    <location>
        <begin position="696"/>
        <end position="758"/>
    </location>
</feature>